<reference evidence="1 2" key="1">
    <citation type="submission" date="2022-10" db="EMBL/GenBank/DDBJ databases">
        <title>Description of Fervidibacillus gen. nov. in the family Fervidibacillaceae fam. nov. with two species, Fervidibacillus albus sp. nov., and Fervidibacillus halotolerans sp. nov., isolated from tidal flat sediments.</title>
        <authorList>
            <person name="Kwon K.K."/>
            <person name="Yang S.-H."/>
        </authorList>
    </citation>
    <scope>NUCLEOTIDE SEQUENCE [LARGE SCALE GENOMIC DNA]</scope>
    <source>
        <strain evidence="1 2">DSM 23332</strain>
    </source>
</reference>
<proteinExistence type="predicted"/>
<comment type="caution">
    <text evidence="1">The sequence shown here is derived from an EMBL/GenBank/DDBJ whole genome shotgun (WGS) entry which is preliminary data.</text>
</comment>
<keyword evidence="2" id="KW-1185">Reference proteome</keyword>
<accession>A0ABT2WDM5</accession>
<protein>
    <submittedName>
        <fullName evidence="1">Transcriptional regulator</fullName>
    </submittedName>
</protein>
<dbReference type="InterPro" id="IPR022608">
    <property type="entry name" value="Tscrpt_reg_SplA"/>
</dbReference>
<name>A0ABT2WDM5_9BACI</name>
<evidence type="ECO:0000313" key="2">
    <source>
        <dbReference type="Proteomes" id="UP001208656"/>
    </source>
</evidence>
<dbReference type="Proteomes" id="UP001208656">
    <property type="component" value="Unassembled WGS sequence"/>
</dbReference>
<sequence length="88" mass="10339">MVLFQSNDHYMPGDIVYVIYRNPHTQNVANIQEAAVVRHPENENELALFLYETYYPLTDEIAVFKTETEAQAAYEYYFGDEEQESFFG</sequence>
<gene>
    <name evidence="1" type="ORF">OEV82_00905</name>
</gene>
<dbReference type="EMBL" id="JAOUSE010000002">
    <property type="protein sequence ID" value="MCU9593011.1"/>
    <property type="molecule type" value="Genomic_DNA"/>
</dbReference>
<evidence type="ECO:0000313" key="1">
    <source>
        <dbReference type="EMBL" id="MCU9593011.1"/>
    </source>
</evidence>
<organism evidence="1 2">
    <name type="scientific">Pallidibacillus thermolactis</name>
    <dbReference type="NCBI Taxonomy" id="251051"/>
    <lineage>
        <taxon>Bacteria</taxon>
        <taxon>Bacillati</taxon>
        <taxon>Bacillota</taxon>
        <taxon>Bacilli</taxon>
        <taxon>Bacillales</taxon>
        <taxon>Bacillaceae</taxon>
        <taxon>Pallidibacillus</taxon>
    </lineage>
</organism>
<dbReference type="Pfam" id="PF11132">
    <property type="entry name" value="SplA"/>
    <property type="match status" value="1"/>
</dbReference>